<evidence type="ECO:0000256" key="9">
    <source>
        <dbReference type="ARBA" id="ARBA00022908"/>
    </source>
</evidence>
<feature type="region of interest" description="Disordered" evidence="16">
    <location>
        <begin position="275"/>
        <end position="368"/>
    </location>
</feature>
<feature type="domain" description="Integrase catalytic" evidence="17">
    <location>
        <begin position="20"/>
        <end position="197"/>
    </location>
</feature>
<evidence type="ECO:0000256" key="15">
    <source>
        <dbReference type="ARBA" id="ARBA00049244"/>
    </source>
</evidence>
<keyword evidence="11" id="KW-0808">Transferase</keyword>
<comment type="caution">
    <text evidence="18">The sequence shown here is derived from an EMBL/GenBank/DDBJ whole genome shotgun (WGS) entry which is preliminary data.</text>
</comment>
<keyword evidence="11" id="KW-0239">DNA-directed DNA polymerase</keyword>
<dbReference type="InterPro" id="IPR036397">
    <property type="entry name" value="RNaseH_sf"/>
</dbReference>
<dbReference type="InterPro" id="IPR012337">
    <property type="entry name" value="RNaseH-like_sf"/>
</dbReference>
<dbReference type="OrthoDB" id="2776596at2759"/>
<dbReference type="OMA" id="TIHYELE"/>
<evidence type="ECO:0000313" key="18">
    <source>
        <dbReference type="EMBL" id="OJT11658.1"/>
    </source>
</evidence>
<organism evidence="18 19">
    <name type="scientific">Trametes pubescens</name>
    <name type="common">White-rot fungus</name>
    <dbReference type="NCBI Taxonomy" id="154538"/>
    <lineage>
        <taxon>Eukaryota</taxon>
        <taxon>Fungi</taxon>
        <taxon>Dikarya</taxon>
        <taxon>Basidiomycota</taxon>
        <taxon>Agaricomycotina</taxon>
        <taxon>Agaricomycetes</taxon>
        <taxon>Polyporales</taxon>
        <taxon>Polyporaceae</taxon>
        <taxon>Trametes</taxon>
    </lineage>
</organism>
<comment type="catalytic activity">
    <reaction evidence="14">
        <text>DNA(n) + a 2'-deoxyribonucleoside 5'-triphosphate = DNA(n+1) + diphosphate</text>
        <dbReference type="Rhea" id="RHEA:22508"/>
        <dbReference type="Rhea" id="RHEA-COMP:17339"/>
        <dbReference type="Rhea" id="RHEA-COMP:17340"/>
        <dbReference type="ChEBI" id="CHEBI:33019"/>
        <dbReference type="ChEBI" id="CHEBI:61560"/>
        <dbReference type="ChEBI" id="CHEBI:173112"/>
        <dbReference type="EC" id="2.7.7.49"/>
    </reaction>
</comment>
<evidence type="ECO:0000256" key="1">
    <source>
        <dbReference type="ARBA" id="ARBA00022578"/>
    </source>
</evidence>
<keyword evidence="6" id="KW-0378">Hydrolase</keyword>
<evidence type="ECO:0000256" key="14">
    <source>
        <dbReference type="ARBA" id="ARBA00048173"/>
    </source>
</evidence>
<feature type="compositionally biased region" description="Basic and acidic residues" evidence="16">
    <location>
        <begin position="23"/>
        <end position="35"/>
    </location>
</feature>
<evidence type="ECO:0000256" key="4">
    <source>
        <dbReference type="ARBA" id="ARBA00022723"/>
    </source>
</evidence>
<keyword evidence="1" id="KW-0815">Transposition</keyword>
<keyword evidence="3" id="KW-0540">Nuclease</keyword>
<feature type="non-terminal residue" evidence="18">
    <location>
        <position position="1"/>
    </location>
</feature>
<gene>
    <name evidence="18" type="ORF">TRAPUB_11823</name>
</gene>
<proteinExistence type="predicted"/>
<evidence type="ECO:0000256" key="16">
    <source>
        <dbReference type="SAM" id="MobiDB-lite"/>
    </source>
</evidence>
<dbReference type="InterPro" id="IPR043502">
    <property type="entry name" value="DNA/RNA_pol_sf"/>
</dbReference>
<feature type="compositionally biased region" description="Low complexity" evidence="16">
    <location>
        <begin position="303"/>
        <end position="314"/>
    </location>
</feature>
<accession>A0A1M2VVQ8</accession>
<keyword evidence="9" id="KW-0229">DNA integration</keyword>
<evidence type="ECO:0000256" key="6">
    <source>
        <dbReference type="ARBA" id="ARBA00022801"/>
    </source>
</evidence>
<dbReference type="PANTHER" id="PTHR42648:SF11">
    <property type="entry name" value="TRANSPOSON TY4-P GAG-POL POLYPROTEIN"/>
    <property type="match status" value="1"/>
</dbReference>
<evidence type="ECO:0000256" key="13">
    <source>
        <dbReference type="ARBA" id="ARBA00023268"/>
    </source>
</evidence>
<dbReference type="Pfam" id="PF07727">
    <property type="entry name" value="RVT_2"/>
    <property type="match status" value="1"/>
</dbReference>
<dbReference type="GO" id="GO:0004519">
    <property type="term" value="F:endonuclease activity"/>
    <property type="evidence" value="ECO:0007669"/>
    <property type="project" value="UniProtKB-KW"/>
</dbReference>
<dbReference type="SUPFAM" id="SSF56672">
    <property type="entry name" value="DNA/RNA polymerases"/>
    <property type="match status" value="1"/>
</dbReference>
<dbReference type="Proteomes" id="UP000184267">
    <property type="component" value="Unassembled WGS sequence"/>
</dbReference>
<keyword evidence="8" id="KW-0694">RNA-binding</keyword>
<dbReference type="GO" id="GO:0032196">
    <property type="term" value="P:transposition"/>
    <property type="evidence" value="ECO:0007669"/>
    <property type="project" value="UniProtKB-KW"/>
</dbReference>
<keyword evidence="12" id="KW-0233">DNA recombination</keyword>
<keyword evidence="7" id="KW-0460">Magnesium</keyword>
<dbReference type="InterPro" id="IPR057670">
    <property type="entry name" value="SH3_retrovirus"/>
</dbReference>
<evidence type="ECO:0000256" key="5">
    <source>
        <dbReference type="ARBA" id="ARBA00022759"/>
    </source>
</evidence>
<dbReference type="SUPFAM" id="SSF53098">
    <property type="entry name" value="Ribonuclease H-like"/>
    <property type="match status" value="1"/>
</dbReference>
<dbReference type="AlphaFoldDB" id="A0A1M2VVQ8"/>
<evidence type="ECO:0000256" key="7">
    <source>
        <dbReference type="ARBA" id="ARBA00022842"/>
    </source>
</evidence>
<evidence type="ECO:0000313" key="19">
    <source>
        <dbReference type="Proteomes" id="UP000184267"/>
    </source>
</evidence>
<dbReference type="InterPro" id="IPR039537">
    <property type="entry name" value="Retrotran_Ty1/copia-like"/>
</dbReference>
<dbReference type="GO" id="GO:0003964">
    <property type="term" value="F:RNA-directed DNA polymerase activity"/>
    <property type="evidence" value="ECO:0007669"/>
    <property type="project" value="UniProtKB-KW"/>
</dbReference>
<feature type="compositionally biased region" description="Acidic residues" evidence="16">
    <location>
        <begin position="275"/>
        <end position="285"/>
    </location>
</feature>
<dbReference type="PANTHER" id="PTHR42648">
    <property type="entry name" value="TRANSPOSASE, PUTATIVE-RELATED"/>
    <property type="match status" value="1"/>
</dbReference>
<feature type="region of interest" description="Disordered" evidence="16">
    <location>
        <begin position="1"/>
        <end position="35"/>
    </location>
</feature>
<feature type="non-terminal residue" evidence="18">
    <location>
        <position position="644"/>
    </location>
</feature>
<dbReference type="GO" id="GO:0015074">
    <property type="term" value="P:DNA integration"/>
    <property type="evidence" value="ECO:0007669"/>
    <property type="project" value="UniProtKB-KW"/>
</dbReference>
<keyword evidence="2" id="KW-0548">Nucleotidyltransferase</keyword>
<dbReference type="InterPro" id="IPR013103">
    <property type="entry name" value="RVT_2"/>
</dbReference>
<evidence type="ECO:0000256" key="12">
    <source>
        <dbReference type="ARBA" id="ARBA00023172"/>
    </source>
</evidence>
<keyword evidence="10" id="KW-0695">RNA-directed DNA polymerase</keyword>
<dbReference type="Pfam" id="PF25597">
    <property type="entry name" value="SH3_retrovirus"/>
    <property type="match status" value="1"/>
</dbReference>
<dbReference type="GO" id="GO:0046872">
    <property type="term" value="F:metal ion binding"/>
    <property type="evidence" value="ECO:0007669"/>
    <property type="project" value="UniProtKB-KW"/>
</dbReference>
<evidence type="ECO:0000256" key="11">
    <source>
        <dbReference type="ARBA" id="ARBA00022932"/>
    </source>
</evidence>
<feature type="compositionally biased region" description="Pro residues" evidence="16">
    <location>
        <begin position="315"/>
        <end position="328"/>
    </location>
</feature>
<keyword evidence="4" id="KW-0479">Metal-binding</keyword>
<keyword evidence="5" id="KW-0255">Endonuclease</keyword>
<name>A0A1M2VVQ8_TRAPU</name>
<evidence type="ECO:0000256" key="8">
    <source>
        <dbReference type="ARBA" id="ARBA00022884"/>
    </source>
</evidence>
<dbReference type="Gene3D" id="3.30.420.10">
    <property type="entry name" value="Ribonuclease H-like superfamily/Ribonuclease H"/>
    <property type="match status" value="1"/>
</dbReference>
<reference evidence="18 19" key="1">
    <citation type="submission" date="2016-10" db="EMBL/GenBank/DDBJ databases">
        <title>Genome sequence of the basidiomycete white-rot fungus Trametes pubescens.</title>
        <authorList>
            <person name="Makela M.R."/>
            <person name="Granchi Z."/>
            <person name="Peng M."/>
            <person name="De Vries R.P."/>
            <person name="Grigoriev I."/>
            <person name="Riley R."/>
            <person name="Hilden K."/>
        </authorList>
    </citation>
    <scope>NUCLEOTIDE SEQUENCE [LARGE SCALE GENOMIC DNA]</scope>
    <source>
        <strain evidence="18 19">FBCC735</strain>
    </source>
</reference>
<dbReference type="GO" id="GO:0016787">
    <property type="term" value="F:hydrolase activity"/>
    <property type="evidence" value="ECO:0007669"/>
    <property type="project" value="UniProtKB-KW"/>
</dbReference>
<evidence type="ECO:0000256" key="10">
    <source>
        <dbReference type="ARBA" id="ARBA00022918"/>
    </source>
</evidence>
<dbReference type="GO" id="GO:0005634">
    <property type="term" value="C:nucleus"/>
    <property type="evidence" value="ECO:0007669"/>
    <property type="project" value="UniProtKB-ARBA"/>
</dbReference>
<keyword evidence="13" id="KW-0511">Multifunctional enzyme</keyword>
<dbReference type="GO" id="GO:0003887">
    <property type="term" value="F:DNA-directed DNA polymerase activity"/>
    <property type="evidence" value="ECO:0007669"/>
    <property type="project" value="UniProtKB-KW"/>
</dbReference>
<dbReference type="EMBL" id="MNAD01000598">
    <property type="protein sequence ID" value="OJT11658.1"/>
    <property type="molecule type" value="Genomic_DNA"/>
</dbReference>
<dbReference type="InterPro" id="IPR001584">
    <property type="entry name" value="Integrase_cat-core"/>
</dbReference>
<protein>
    <submittedName>
        <fullName evidence="18">Retrovirus-related Pol polyprotein from transposon TNT 1-94</fullName>
    </submittedName>
</protein>
<evidence type="ECO:0000256" key="3">
    <source>
        <dbReference type="ARBA" id="ARBA00022722"/>
    </source>
</evidence>
<feature type="compositionally biased region" description="Low complexity" evidence="16">
    <location>
        <begin position="329"/>
        <end position="366"/>
    </location>
</feature>
<evidence type="ECO:0000259" key="17">
    <source>
        <dbReference type="PROSITE" id="PS50994"/>
    </source>
</evidence>
<sequence>LVKSGESKPCEACIRAKSSRKPVPTERQGERATEFGEELHSDVWGPARTVTIGGRKYYISFTDDKSRHSTLYLLRKKSEAFESFKAFEAWLERHHGVQIRFLNVDRGGEYLSDEFKDYLDERGIEYKLSVHDTSEEAGVSERLNRTLMEKVRAMMITSGLPPFLWGEAAMHATWLKNRTATKALDGRTPFEAVTGTPPDMRGIPVWGSKVWVHDTTDGKLGERAKCGHWVGFDAQSQGSRVYWPNRRTVTVERSLRFADPGLPLDLDSDAVELEGVDDSESGDGDVQDKPDEPSLEPLEDDAGPLPADLPATLPAEPPAAPLAAPPAAPHDAPAALPPAADLPSTTRRSSRPRTQALPPAAPLPTLHEQREAEELRAVEDLLVEEIGGTAMAAQMAEVEGLDPCSLAEAKRRPEWPHWEEAMEEELHALEAHKTWRLEKPPPGANIVSCRWVFHAKKDASGNVYRYRARLVARGFSQIPGVDFFDTYAPVAKTASIRIALAFAARHDFEVHQVDVKSAYLNGEFEENEVIWMAVPPGSNITNDKSLALRLLRPLYGLKQSARHWHKKLLRVLRDKLGMSQSDVDQAVFYRVDGTDLIVIVVHVDDLTVVAATDALIREVKAKLREAFEISDEGEIHWILGFAVE</sequence>
<dbReference type="PROSITE" id="PS50994">
    <property type="entry name" value="INTEGRASE"/>
    <property type="match status" value="1"/>
</dbReference>
<dbReference type="GO" id="GO:0003723">
    <property type="term" value="F:RNA binding"/>
    <property type="evidence" value="ECO:0007669"/>
    <property type="project" value="UniProtKB-KW"/>
</dbReference>
<feature type="compositionally biased region" description="Acidic residues" evidence="16">
    <location>
        <begin position="293"/>
        <end position="302"/>
    </location>
</feature>
<comment type="catalytic activity">
    <reaction evidence="15">
        <text>DNA(n) + a 2'-deoxyribonucleoside 5'-triphosphate = DNA(n+1) + diphosphate</text>
        <dbReference type="Rhea" id="RHEA:22508"/>
        <dbReference type="Rhea" id="RHEA-COMP:17339"/>
        <dbReference type="Rhea" id="RHEA-COMP:17340"/>
        <dbReference type="ChEBI" id="CHEBI:33019"/>
        <dbReference type="ChEBI" id="CHEBI:61560"/>
        <dbReference type="ChEBI" id="CHEBI:173112"/>
        <dbReference type="EC" id="2.7.7.7"/>
    </reaction>
</comment>
<evidence type="ECO:0000256" key="2">
    <source>
        <dbReference type="ARBA" id="ARBA00022695"/>
    </source>
</evidence>
<keyword evidence="19" id="KW-1185">Reference proteome</keyword>
<dbReference type="STRING" id="154538.A0A1M2VVQ8"/>
<dbReference type="GO" id="GO:0006310">
    <property type="term" value="P:DNA recombination"/>
    <property type="evidence" value="ECO:0007669"/>
    <property type="project" value="UniProtKB-KW"/>
</dbReference>